<name>A0AAX3X5C8_9BACI</name>
<protein>
    <submittedName>
        <fullName evidence="2">Helix-turn-helix domain-containing protein</fullName>
    </submittedName>
</protein>
<evidence type="ECO:0000313" key="3">
    <source>
        <dbReference type="Proteomes" id="UP001178322"/>
    </source>
</evidence>
<evidence type="ECO:0000313" key="2">
    <source>
        <dbReference type="EMBL" id="WHY54101.1"/>
    </source>
</evidence>
<gene>
    <name evidence="2" type="ORF">QNH24_00070</name>
</gene>
<dbReference type="InterPro" id="IPR032877">
    <property type="entry name" value="Transposase_HTH"/>
</dbReference>
<organism evidence="2 3">
    <name type="scientific">Lysinibacillus pakistanensis</name>
    <dbReference type="NCBI Taxonomy" id="759811"/>
    <lineage>
        <taxon>Bacteria</taxon>
        <taxon>Bacillati</taxon>
        <taxon>Bacillota</taxon>
        <taxon>Bacilli</taxon>
        <taxon>Bacillales</taxon>
        <taxon>Bacillaceae</taxon>
        <taxon>Lysinibacillus</taxon>
    </lineage>
</organism>
<dbReference type="RefSeq" id="WP_283872699.1">
    <property type="nucleotide sequence ID" value="NZ_CP126101.1"/>
</dbReference>
<sequence length="92" mass="10592">MSRYVCNCRKRFSENSPFVDKYQRYSKEWNHVVSIRAIKAKTFKEANEVLGTSTTTVIRRFKKVVKRQLVEGVCLSKATAIDEYKGHTDGGT</sequence>
<accession>A0AAX3X5C8</accession>
<dbReference type="AlphaFoldDB" id="A0AAX3X5C8"/>
<evidence type="ECO:0000259" key="1">
    <source>
        <dbReference type="Pfam" id="PF13542"/>
    </source>
</evidence>
<dbReference type="Proteomes" id="UP001178322">
    <property type="component" value="Chromosome"/>
</dbReference>
<dbReference type="EMBL" id="CP126101">
    <property type="protein sequence ID" value="WHY54101.1"/>
    <property type="molecule type" value="Genomic_DNA"/>
</dbReference>
<dbReference type="Pfam" id="PF13542">
    <property type="entry name" value="HTH_Tnp_ISL3"/>
    <property type="match status" value="1"/>
</dbReference>
<feature type="domain" description="Transposase IS204/IS1001/IS1096/IS1165 helix-turn-helix" evidence="1">
    <location>
        <begin position="16"/>
        <end position="65"/>
    </location>
</feature>
<reference evidence="2" key="1">
    <citation type="submission" date="2023-05" db="EMBL/GenBank/DDBJ databases">
        <title>Comparative genomics of Bacillaceae isolates and their secondary metabolite potential.</title>
        <authorList>
            <person name="Song L."/>
            <person name="Nielsen L.J."/>
            <person name="Mohite O."/>
            <person name="Xu X."/>
            <person name="Weber T."/>
            <person name="Kovacs A.T."/>
        </authorList>
    </citation>
    <scope>NUCLEOTIDE SEQUENCE</scope>
    <source>
        <strain evidence="2">LY1</strain>
    </source>
</reference>
<proteinExistence type="predicted"/>